<accession>A0A3E0TRA8</accession>
<evidence type="ECO:0000313" key="4">
    <source>
        <dbReference type="Proteomes" id="UP000256478"/>
    </source>
</evidence>
<dbReference type="Proteomes" id="UP000256478">
    <property type="component" value="Unassembled WGS sequence"/>
</dbReference>
<protein>
    <recommendedName>
        <fullName evidence="2">Rad50/SbcC-type AAA domain-containing protein</fullName>
    </recommendedName>
</protein>
<dbReference type="PANTHER" id="PTHR32114">
    <property type="entry name" value="ABC TRANSPORTER ABCH.3"/>
    <property type="match status" value="1"/>
</dbReference>
<dbReference type="InterPro" id="IPR038729">
    <property type="entry name" value="Rad50/SbcC_AAA"/>
</dbReference>
<dbReference type="EMBL" id="QUOU01000001">
    <property type="protein sequence ID" value="REL26532.1"/>
    <property type="molecule type" value="Genomic_DNA"/>
</dbReference>
<evidence type="ECO:0000259" key="2">
    <source>
        <dbReference type="Pfam" id="PF13476"/>
    </source>
</evidence>
<evidence type="ECO:0000313" key="3">
    <source>
        <dbReference type="EMBL" id="REL26532.1"/>
    </source>
</evidence>
<sequence length="1233" mass="136230">MRILSLRFENLNSLKGHWFIDFSEEPFAGNGLFAITGPTGAGKTTILDAICLALYHQTPRLNISDKNNQLMTRHTASCLAEVEFEVKGQGYRAFWSQRRAKNSPDGKLQPAKAELATLGGDILAEKLQAVRQQVAQLTGLDFGRFTKSMMLSQGQFAAFLNASANDRAELLEELTGSDIYGDISKAVFQEAKASEQSLALLKAKLDGVELLSDEQVQALQAKQQTLVEQESGHAKQVETLQKDIQIATQRATLLDKQQALSANQAALAERQQTHQNELDALDNAKPAIAIQEKYAAKQQIQQQSESLEQQLAATTAQLTAADQELSEQTTALNQWQAQAGQQQADLKARNTKLNEQILPARQSLQHSQTLFGEKQAIAEHKQASLNNIANAIANQQSELAGQQQAYQTIVDYLANNQYVQALPSYVGKWQSDFSHWQALNNDKLAAEQAIKVLAAQQASSQTEQQHCEQALAEHAITKQALEKAQLEIQQQRARQLQVIQIAGGCLASEADLQTHLLQLQQHQQGLNELGLIAQQFAQTHQQLLEKQQAQTELKQTLKHQETLLGEKRAEFKQAKHTLNLLEKVVSQQQTIKQLADYRAELQPGNACPLCGATEHPAIAEYQALTVSSEEAQLATQKPLVEQLTKQGIELNEQCNHQQSLLTEIEHQLVAFEQQIASLNQQWQGACQPLTINAQEIWPIAQIDAEQANIQQQISQVMQCQTALMEMTEQESAQQKQLADVEQHIAQLTQQQAVANEQAAHQQAEHEKLLKQLASASKQAQALWQQITAQAAELQLSAPEVAQFANWLVQLEQQINEYQQQAKASEQAQADIQSLEKSLISAQQQQLAENQQLTELSQETTALAQQVSQLQAQLITLLGDNTVEQEQHSIARAEAELTARQQTVESAYNQAANAQQHVQGQHQLLIQQQQDVQTQFTQAIEQWQSALADSEFSDEAAFIAANMPAEDFARISALADDFKAQAQQQAALAKEYQTQLAALPTLSDSNISLAELQAGLASQESALKAMQIELAQLAFELTQDAKRRQEQTSLMADIERQQLALNDISHLNGLIGSADGAKFRRFAQSLTLEYLVHLANKQLMRLHGRYQLSRQANESLALEVVDTWQADLTRDTKTLSGGESFLVSLALALALSDLVSAKTQIDSLFLDEGFGTLDNDTLEVALDALDNLNAAGKMIGVISHIDTLKERIATQIKVEKISGLGVSKLAPEFAYLPQ</sequence>
<name>A0A3E0TRA8_9GAMM</name>
<dbReference type="GO" id="GO:0006302">
    <property type="term" value="P:double-strand break repair"/>
    <property type="evidence" value="ECO:0007669"/>
    <property type="project" value="InterPro"/>
</dbReference>
<feature type="coiled-coil region" evidence="1">
    <location>
        <begin position="730"/>
        <end position="909"/>
    </location>
</feature>
<reference evidence="3 4" key="1">
    <citation type="submission" date="2018-08" db="EMBL/GenBank/DDBJ databases">
        <title>Thalassotalea euphylliae genome.</title>
        <authorList>
            <person name="Summers S."/>
            <person name="Rice S.A."/>
            <person name="Freckelton M.L."/>
            <person name="Nedved B.T."/>
            <person name="Hadfield M.G."/>
        </authorList>
    </citation>
    <scope>NUCLEOTIDE SEQUENCE [LARGE SCALE GENOMIC DNA]</scope>
    <source>
        <strain evidence="3 4">H1</strain>
    </source>
</reference>
<dbReference type="GO" id="GO:0016887">
    <property type="term" value="F:ATP hydrolysis activity"/>
    <property type="evidence" value="ECO:0007669"/>
    <property type="project" value="InterPro"/>
</dbReference>
<dbReference type="AlphaFoldDB" id="A0A3E0TRA8"/>
<comment type="caution">
    <text evidence="3">The sequence shown here is derived from an EMBL/GenBank/DDBJ whole genome shotgun (WGS) entry which is preliminary data.</text>
</comment>
<gene>
    <name evidence="3" type="ORF">DXX93_08030</name>
</gene>
<dbReference type="SUPFAM" id="SSF52540">
    <property type="entry name" value="P-loop containing nucleoside triphosphate hydrolases"/>
    <property type="match status" value="1"/>
</dbReference>
<dbReference type="Pfam" id="PF13558">
    <property type="entry name" value="SbcC_Walker_B"/>
    <property type="match status" value="1"/>
</dbReference>
<feature type="coiled-coil region" evidence="1">
    <location>
        <begin position="290"/>
        <end position="338"/>
    </location>
</feature>
<dbReference type="PANTHER" id="PTHR32114:SF2">
    <property type="entry name" value="ABC TRANSPORTER ABCH.3"/>
    <property type="match status" value="1"/>
</dbReference>
<dbReference type="InterPro" id="IPR027417">
    <property type="entry name" value="P-loop_NTPase"/>
</dbReference>
<dbReference type="Gene3D" id="3.40.50.300">
    <property type="entry name" value="P-loop containing nucleotide triphosphate hydrolases"/>
    <property type="match status" value="2"/>
</dbReference>
<proteinExistence type="predicted"/>
<organism evidence="3 4">
    <name type="scientific">Thalassotalea euphylliae</name>
    <dbReference type="NCBI Taxonomy" id="1655234"/>
    <lineage>
        <taxon>Bacteria</taxon>
        <taxon>Pseudomonadati</taxon>
        <taxon>Pseudomonadota</taxon>
        <taxon>Gammaproteobacteria</taxon>
        <taxon>Alteromonadales</taxon>
        <taxon>Colwelliaceae</taxon>
        <taxon>Thalassotalea</taxon>
    </lineage>
</organism>
<feature type="domain" description="Rad50/SbcC-type AAA" evidence="2">
    <location>
        <begin position="5"/>
        <end position="309"/>
    </location>
</feature>
<evidence type="ECO:0000256" key="1">
    <source>
        <dbReference type="SAM" id="Coils"/>
    </source>
</evidence>
<dbReference type="Pfam" id="PF13476">
    <property type="entry name" value="AAA_23"/>
    <property type="match status" value="1"/>
</dbReference>
<dbReference type="RefSeq" id="WP_116007649.1">
    <property type="nucleotide sequence ID" value="NZ_QUOU01000001.1"/>
</dbReference>
<feature type="coiled-coil region" evidence="1">
    <location>
        <begin position="467"/>
        <end position="494"/>
    </location>
</feature>
<dbReference type="OrthoDB" id="9795626at2"/>
<keyword evidence="1" id="KW-0175">Coiled coil</keyword>